<keyword evidence="3 6" id="KW-0479">Metal-binding</keyword>
<dbReference type="Proteomes" id="UP000001106">
    <property type="component" value="Chromosome"/>
</dbReference>
<dbReference type="EMBL" id="CP000743">
    <property type="protein sequence ID" value="ABR56633.1"/>
    <property type="molecule type" value="Genomic_DNA"/>
</dbReference>
<organism evidence="8 9">
    <name type="scientific">Methanococcus aeolicus (strain ATCC BAA-1280 / DSM 17508 / OCM 812 / Nankai-3)</name>
    <dbReference type="NCBI Taxonomy" id="419665"/>
    <lineage>
        <taxon>Archaea</taxon>
        <taxon>Methanobacteriati</taxon>
        <taxon>Methanobacteriota</taxon>
        <taxon>Methanomada group</taxon>
        <taxon>Methanococci</taxon>
        <taxon>Methanococcales</taxon>
        <taxon>Methanococcaceae</taxon>
        <taxon>Methanococcus</taxon>
    </lineage>
</organism>
<evidence type="ECO:0000256" key="3">
    <source>
        <dbReference type="ARBA" id="ARBA00022723"/>
    </source>
</evidence>
<proteinExistence type="predicted"/>
<comment type="cofactor">
    <cofactor evidence="6">
        <name>[4Fe-4S] cluster</name>
        <dbReference type="ChEBI" id="CHEBI:49883"/>
    </cofactor>
    <text evidence="6">Binds 1 [4Fe-4S] cluster. The cluster is coordinated with 3 cysteines and an exchangeable S-adenosyl-L-methionine.</text>
</comment>
<feature type="binding site" evidence="6">
    <location>
        <position position="83"/>
    </location>
    <ligand>
        <name>[4Fe-4S] cluster</name>
        <dbReference type="ChEBI" id="CHEBI:49883"/>
        <note>4Fe-4S-S-AdoMet</note>
    </ligand>
</feature>
<dbReference type="Gene3D" id="3.20.20.70">
    <property type="entry name" value="Aldolase class I"/>
    <property type="match status" value="1"/>
</dbReference>
<dbReference type="InterPro" id="IPR027596">
    <property type="entry name" value="AmmeMemoSam_rS"/>
</dbReference>
<dbReference type="AlphaFoldDB" id="A6UVW1"/>
<evidence type="ECO:0000313" key="9">
    <source>
        <dbReference type="Proteomes" id="UP000001106"/>
    </source>
</evidence>
<feature type="binding site" evidence="6">
    <location>
        <position position="87"/>
    </location>
    <ligand>
        <name>[4Fe-4S] cluster</name>
        <dbReference type="ChEBI" id="CHEBI:49883"/>
        <note>4Fe-4S-S-AdoMet</note>
    </ligand>
</feature>
<dbReference type="Pfam" id="PF04055">
    <property type="entry name" value="Radical_SAM"/>
    <property type="match status" value="1"/>
</dbReference>
<dbReference type="InterPro" id="IPR013785">
    <property type="entry name" value="Aldolase_TIM"/>
</dbReference>
<dbReference type="InterPro" id="IPR058240">
    <property type="entry name" value="rSAM_sf"/>
</dbReference>
<feature type="domain" description="Radical SAM core" evidence="7">
    <location>
        <begin position="68"/>
        <end position="279"/>
    </location>
</feature>
<evidence type="ECO:0000256" key="6">
    <source>
        <dbReference type="PIRSR" id="PIRSR004869-50"/>
    </source>
</evidence>
<dbReference type="PANTHER" id="PTHR30352:SF5">
    <property type="entry name" value="PYRUVATE FORMATE-LYASE 1-ACTIVATING ENZYME"/>
    <property type="match status" value="1"/>
</dbReference>
<dbReference type="GeneID" id="5326268"/>
<dbReference type="SFLD" id="SFLDG01101">
    <property type="entry name" value="Uncharacterised_Radical_SAM_Su"/>
    <property type="match status" value="1"/>
</dbReference>
<name>A6UVW1_META3</name>
<evidence type="ECO:0000256" key="4">
    <source>
        <dbReference type="ARBA" id="ARBA00023004"/>
    </source>
</evidence>
<dbReference type="SUPFAM" id="SSF102114">
    <property type="entry name" value="Radical SAM enzymes"/>
    <property type="match status" value="1"/>
</dbReference>
<keyword evidence="1" id="KW-0004">4Fe-4S</keyword>
<feature type="binding site" evidence="6">
    <location>
        <position position="90"/>
    </location>
    <ligand>
        <name>[4Fe-4S] cluster</name>
        <dbReference type="ChEBI" id="CHEBI:49883"/>
        <note>4Fe-4S-S-AdoMet</note>
    </ligand>
</feature>
<keyword evidence="9" id="KW-1185">Reference proteome</keyword>
<dbReference type="InterPro" id="IPR007197">
    <property type="entry name" value="rSAM"/>
</dbReference>
<protein>
    <submittedName>
        <fullName evidence="8">Radical SAM domain protein</fullName>
    </submittedName>
</protein>
<gene>
    <name evidence="8" type="ordered locus">Maeo_1055</name>
</gene>
<evidence type="ECO:0000259" key="7">
    <source>
        <dbReference type="PROSITE" id="PS51918"/>
    </source>
</evidence>
<accession>A6UVW1</accession>
<dbReference type="GO" id="GO:0003824">
    <property type="term" value="F:catalytic activity"/>
    <property type="evidence" value="ECO:0007669"/>
    <property type="project" value="InterPro"/>
</dbReference>
<keyword evidence="4 6" id="KW-0408">Iron</keyword>
<dbReference type="InterPro" id="IPR034457">
    <property type="entry name" value="Organic_radical-activating"/>
</dbReference>
<dbReference type="HOGENOM" id="CLU_044176_1_0_2"/>
<dbReference type="GO" id="GO:0051539">
    <property type="term" value="F:4 iron, 4 sulfur cluster binding"/>
    <property type="evidence" value="ECO:0007669"/>
    <property type="project" value="UniProtKB-KW"/>
</dbReference>
<evidence type="ECO:0000256" key="2">
    <source>
        <dbReference type="ARBA" id="ARBA00022691"/>
    </source>
</evidence>
<evidence type="ECO:0000313" key="8">
    <source>
        <dbReference type="EMBL" id="ABR56633.1"/>
    </source>
</evidence>
<evidence type="ECO:0000256" key="5">
    <source>
        <dbReference type="ARBA" id="ARBA00023014"/>
    </source>
</evidence>
<sequence>MSKKALFYEKMADNKVRCNICHRHCVILDKKRGFCKGRENNNGELYAVNYGKVCSMAIDPIEKKPLFNFHPNSSVFSVATGGCNFRCLHCQNWQISQYAPDDIPYNELYPEDIVNMAVKYNCDGIAYTYTEPTIFYELMNDTSNIAKEKALFNTMITNGYIEKEPLKNLKIDAMNIDIKGNEKFYKEVCFAKLEPVLETCINAKKLGIHCEITNLIIPTYNDAIEDIRLIIEFVKDKLGKETPLHFTGFYPDYKLTNVPPTPAEPLINAQKMAIEEGLKYVYVGNVPGCDENTYCPNCGELLIKRRGFSVIENNLDVVGSSCKCPKCREKIDIII</sequence>
<keyword evidence="5 6" id="KW-0411">Iron-sulfur</keyword>
<dbReference type="PANTHER" id="PTHR30352">
    <property type="entry name" value="PYRUVATE FORMATE-LYASE-ACTIVATING ENZYME"/>
    <property type="match status" value="1"/>
</dbReference>
<dbReference type="STRING" id="419665.Maeo_1055"/>
<dbReference type="CDD" id="cd01335">
    <property type="entry name" value="Radical_SAM"/>
    <property type="match status" value="1"/>
</dbReference>
<keyword evidence="2 6" id="KW-0949">S-adenosyl-L-methionine</keyword>
<dbReference type="SFLD" id="SFLDS00029">
    <property type="entry name" value="Radical_SAM"/>
    <property type="match status" value="1"/>
</dbReference>
<dbReference type="PIRSF" id="PIRSF004869">
    <property type="entry name" value="PflX_prd"/>
    <property type="match status" value="1"/>
</dbReference>
<evidence type="ECO:0000256" key="1">
    <source>
        <dbReference type="ARBA" id="ARBA00022485"/>
    </source>
</evidence>
<dbReference type="NCBIfam" id="TIGR04337">
    <property type="entry name" value="AmmeMemoSam_rS"/>
    <property type="match status" value="1"/>
</dbReference>
<dbReference type="PROSITE" id="PS51918">
    <property type="entry name" value="RADICAL_SAM"/>
    <property type="match status" value="1"/>
</dbReference>
<dbReference type="eggNOG" id="arCOG00946">
    <property type="taxonomic scope" value="Archaea"/>
</dbReference>
<dbReference type="GO" id="GO:0046872">
    <property type="term" value="F:metal ion binding"/>
    <property type="evidence" value="ECO:0007669"/>
    <property type="project" value="UniProtKB-KW"/>
</dbReference>
<dbReference type="OrthoDB" id="5682at2157"/>
<dbReference type="RefSeq" id="WP_011973765.1">
    <property type="nucleotide sequence ID" value="NC_009635.1"/>
</dbReference>
<dbReference type="KEGG" id="mae:Maeo_1055"/>
<reference evidence="8" key="1">
    <citation type="submission" date="2007-06" db="EMBL/GenBank/DDBJ databases">
        <title>Complete sequence of Methanococcus aeolicus Nankai-3.</title>
        <authorList>
            <consortium name="US DOE Joint Genome Institute"/>
            <person name="Copeland A."/>
            <person name="Lucas S."/>
            <person name="Lapidus A."/>
            <person name="Barry K."/>
            <person name="Glavina del Rio T."/>
            <person name="Dalin E."/>
            <person name="Tice H."/>
            <person name="Pitluck S."/>
            <person name="Chain P."/>
            <person name="Malfatti S."/>
            <person name="Shin M."/>
            <person name="Vergez L."/>
            <person name="Schmutz J."/>
            <person name="Larimer F."/>
            <person name="Land M."/>
            <person name="Hauser L."/>
            <person name="Kyrpides N."/>
            <person name="Lykidis A."/>
            <person name="Sieprawska-Lupa M."/>
            <person name="Whitman W.B."/>
            <person name="Richardson P."/>
        </authorList>
    </citation>
    <scope>NUCLEOTIDE SEQUENCE [LARGE SCALE GENOMIC DNA]</scope>
    <source>
        <strain evidence="8">Nankai-3</strain>
    </source>
</reference>
<dbReference type="InterPro" id="IPR016431">
    <property type="entry name" value="Pyrv-formate_lyase-activ_prd"/>
</dbReference>